<protein>
    <submittedName>
        <fullName evidence="2">Uncharacterized protein</fullName>
    </submittedName>
</protein>
<organism evidence="2 3">
    <name type="scientific">Conidiobolus coronatus (strain ATCC 28846 / CBS 209.66 / NRRL 28638)</name>
    <name type="common">Delacroixia coronata</name>
    <dbReference type="NCBI Taxonomy" id="796925"/>
    <lineage>
        <taxon>Eukaryota</taxon>
        <taxon>Fungi</taxon>
        <taxon>Fungi incertae sedis</taxon>
        <taxon>Zoopagomycota</taxon>
        <taxon>Entomophthoromycotina</taxon>
        <taxon>Entomophthoromycetes</taxon>
        <taxon>Entomophthorales</taxon>
        <taxon>Ancylistaceae</taxon>
        <taxon>Conidiobolus</taxon>
    </lineage>
</organism>
<keyword evidence="1" id="KW-0732">Signal</keyword>
<dbReference type="Proteomes" id="UP000070444">
    <property type="component" value="Unassembled WGS sequence"/>
</dbReference>
<feature type="signal peptide" evidence="1">
    <location>
        <begin position="1"/>
        <end position="18"/>
    </location>
</feature>
<accession>A0A137P456</accession>
<dbReference type="EMBL" id="KQ964522">
    <property type="protein sequence ID" value="KXN69810.1"/>
    <property type="molecule type" value="Genomic_DNA"/>
</dbReference>
<evidence type="ECO:0000256" key="1">
    <source>
        <dbReference type="SAM" id="SignalP"/>
    </source>
</evidence>
<dbReference type="AlphaFoldDB" id="A0A137P456"/>
<keyword evidence="3" id="KW-1185">Reference proteome</keyword>
<evidence type="ECO:0000313" key="2">
    <source>
        <dbReference type="EMBL" id="KXN69810.1"/>
    </source>
</evidence>
<proteinExistence type="predicted"/>
<feature type="chain" id="PRO_5007294362" evidence="1">
    <location>
        <begin position="19"/>
        <end position="85"/>
    </location>
</feature>
<name>A0A137P456_CONC2</name>
<evidence type="ECO:0000313" key="3">
    <source>
        <dbReference type="Proteomes" id="UP000070444"/>
    </source>
</evidence>
<reference evidence="2 3" key="1">
    <citation type="journal article" date="2015" name="Genome Biol. Evol.">
        <title>Phylogenomic analyses indicate that early fungi evolved digesting cell walls of algal ancestors of land plants.</title>
        <authorList>
            <person name="Chang Y."/>
            <person name="Wang S."/>
            <person name="Sekimoto S."/>
            <person name="Aerts A.L."/>
            <person name="Choi C."/>
            <person name="Clum A."/>
            <person name="LaButti K.M."/>
            <person name="Lindquist E.A."/>
            <person name="Yee Ngan C."/>
            <person name="Ohm R.A."/>
            <person name="Salamov A.A."/>
            <person name="Grigoriev I.V."/>
            <person name="Spatafora J.W."/>
            <person name="Berbee M.L."/>
        </authorList>
    </citation>
    <scope>NUCLEOTIDE SEQUENCE [LARGE SCALE GENOMIC DNA]</scope>
    <source>
        <strain evidence="2 3">NRRL 28638</strain>
    </source>
</reference>
<sequence length="85" mass="8874">MKFTALLAAAASTLNILAAPQDGYYYRASGVDALVAINASLKAELEAGGCNRGTYDGYDAYNCNKSIEAFVGLAINIGIGIHLDQ</sequence>
<gene>
    <name evidence="2" type="ORF">CONCODRAFT_7700</name>
</gene>